<name>A0A4C1SHP3_EUMVA</name>
<dbReference type="Proteomes" id="UP000299102">
    <property type="component" value="Unassembled WGS sequence"/>
</dbReference>
<evidence type="ECO:0000313" key="1">
    <source>
        <dbReference type="EMBL" id="GBP00708.1"/>
    </source>
</evidence>
<dbReference type="AlphaFoldDB" id="A0A4C1SHP3"/>
<protein>
    <submittedName>
        <fullName evidence="1">Uncharacterized protein</fullName>
    </submittedName>
</protein>
<comment type="caution">
    <text evidence="1">The sequence shown here is derived from an EMBL/GenBank/DDBJ whole genome shotgun (WGS) entry which is preliminary data.</text>
</comment>
<proteinExistence type="predicted"/>
<keyword evidence="2" id="KW-1185">Reference proteome</keyword>
<sequence>MESCLPEFSYVNNKPRWLLHENYAAVHVTQAATADERTSRGVSAYVFVRFRSSSSRPVRALLRVVHTYTLSERSAEQHGGGGVLGLIFVTEFLDSVAALKARVKSYAIAYI</sequence>
<accession>A0A4C1SHP3</accession>
<organism evidence="1 2">
    <name type="scientific">Eumeta variegata</name>
    <name type="common">Bagworm moth</name>
    <name type="synonym">Eumeta japonica</name>
    <dbReference type="NCBI Taxonomy" id="151549"/>
    <lineage>
        <taxon>Eukaryota</taxon>
        <taxon>Metazoa</taxon>
        <taxon>Ecdysozoa</taxon>
        <taxon>Arthropoda</taxon>
        <taxon>Hexapoda</taxon>
        <taxon>Insecta</taxon>
        <taxon>Pterygota</taxon>
        <taxon>Neoptera</taxon>
        <taxon>Endopterygota</taxon>
        <taxon>Lepidoptera</taxon>
        <taxon>Glossata</taxon>
        <taxon>Ditrysia</taxon>
        <taxon>Tineoidea</taxon>
        <taxon>Psychidae</taxon>
        <taxon>Oiketicinae</taxon>
        <taxon>Eumeta</taxon>
    </lineage>
</organism>
<gene>
    <name evidence="1" type="ORF">EVAR_101186_1</name>
</gene>
<dbReference type="EMBL" id="BGZK01003386">
    <property type="protein sequence ID" value="GBP00708.1"/>
    <property type="molecule type" value="Genomic_DNA"/>
</dbReference>
<evidence type="ECO:0000313" key="2">
    <source>
        <dbReference type="Proteomes" id="UP000299102"/>
    </source>
</evidence>
<reference evidence="1 2" key="1">
    <citation type="journal article" date="2019" name="Commun. Biol.">
        <title>The bagworm genome reveals a unique fibroin gene that provides high tensile strength.</title>
        <authorList>
            <person name="Kono N."/>
            <person name="Nakamura H."/>
            <person name="Ohtoshi R."/>
            <person name="Tomita M."/>
            <person name="Numata K."/>
            <person name="Arakawa K."/>
        </authorList>
    </citation>
    <scope>NUCLEOTIDE SEQUENCE [LARGE SCALE GENOMIC DNA]</scope>
</reference>